<dbReference type="GO" id="GO:0006364">
    <property type="term" value="P:rRNA processing"/>
    <property type="evidence" value="ECO:0007669"/>
    <property type="project" value="UniProtKB-KW"/>
</dbReference>
<dbReference type="EC" id="2.7.1.24" evidence="7"/>
<evidence type="ECO:0000256" key="1">
    <source>
        <dbReference type="ARBA" id="ARBA00022517"/>
    </source>
</evidence>
<proteinExistence type="inferred from homology"/>
<keyword evidence="5 7" id="KW-0418">Kinase</keyword>
<dbReference type="Gene3D" id="3.40.50.300">
    <property type="entry name" value="P-loop containing nucleotide triphosphate hydrolases"/>
    <property type="match status" value="1"/>
</dbReference>
<dbReference type="PANTHER" id="PTHR12595">
    <property type="entry name" value="POS9-ACTIVATING FACTOR FAP7-RELATED"/>
    <property type="match status" value="1"/>
</dbReference>
<dbReference type="EMBL" id="VSSQ01000727">
    <property type="protein sequence ID" value="MPM00383.1"/>
    <property type="molecule type" value="Genomic_DNA"/>
</dbReference>
<dbReference type="HAMAP" id="MF_00039">
    <property type="entry name" value="Adenylate_kinase_AK6"/>
    <property type="match status" value="1"/>
</dbReference>
<dbReference type="InterPro" id="IPR020618">
    <property type="entry name" value="Adenyl_kinase_AK6"/>
</dbReference>
<evidence type="ECO:0000313" key="7">
    <source>
        <dbReference type="EMBL" id="MPM00383.1"/>
    </source>
</evidence>
<evidence type="ECO:0000256" key="3">
    <source>
        <dbReference type="ARBA" id="ARBA00022679"/>
    </source>
</evidence>
<organism evidence="7">
    <name type="scientific">bioreactor metagenome</name>
    <dbReference type="NCBI Taxonomy" id="1076179"/>
    <lineage>
        <taxon>unclassified sequences</taxon>
        <taxon>metagenomes</taxon>
        <taxon>ecological metagenomes</taxon>
    </lineage>
</organism>
<dbReference type="PANTHER" id="PTHR12595:SF0">
    <property type="entry name" value="ADENYLATE KINASE ISOENZYME 6"/>
    <property type="match status" value="1"/>
</dbReference>
<accession>A0A644WCT4</accession>
<name>A0A644WCT4_9ZZZZ</name>
<dbReference type="GO" id="GO:0004017">
    <property type="term" value="F:AMP kinase activity"/>
    <property type="evidence" value="ECO:0007669"/>
    <property type="project" value="InterPro"/>
</dbReference>
<reference evidence="7" key="1">
    <citation type="submission" date="2019-08" db="EMBL/GenBank/DDBJ databases">
        <authorList>
            <person name="Kucharzyk K."/>
            <person name="Murdoch R.W."/>
            <person name="Higgins S."/>
            <person name="Loffler F."/>
        </authorList>
    </citation>
    <scope>NUCLEOTIDE SEQUENCE</scope>
</reference>
<dbReference type="GO" id="GO:0005524">
    <property type="term" value="F:ATP binding"/>
    <property type="evidence" value="ECO:0007669"/>
    <property type="project" value="UniProtKB-KW"/>
</dbReference>
<dbReference type="AlphaFoldDB" id="A0A644WCT4"/>
<dbReference type="SUPFAM" id="SSF52540">
    <property type="entry name" value="P-loop containing nucleoside triphosphate hydrolases"/>
    <property type="match status" value="1"/>
</dbReference>
<keyword evidence="4" id="KW-0547">Nucleotide-binding</keyword>
<evidence type="ECO:0000256" key="2">
    <source>
        <dbReference type="ARBA" id="ARBA00022552"/>
    </source>
</evidence>
<dbReference type="GO" id="GO:0016887">
    <property type="term" value="F:ATP hydrolysis activity"/>
    <property type="evidence" value="ECO:0007669"/>
    <property type="project" value="InterPro"/>
</dbReference>
<keyword evidence="2" id="KW-0698">rRNA processing</keyword>
<dbReference type="Pfam" id="PF13238">
    <property type="entry name" value="AAA_18"/>
    <property type="match status" value="1"/>
</dbReference>
<dbReference type="GO" id="GO:0004140">
    <property type="term" value="F:dephospho-CoA kinase activity"/>
    <property type="evidence" value="ECO:0007669"/>
    <property type="project" value="UniProtKB-EC"/>
</dbReference>
<keyword evidence="3 7" id="KW-0808">Transferase</keyword>
<evidence type="ECO:0000256" key="5">
    <source>
        <dbReference type="ARBA" id="ARBA00022777"/>
    </source>
</evidence>
<dbReference type="InterPro" id="IPR027417">
    <property type="entry name" value="P-loop_NTPase"/>
</dbReference>
<keyword evidence="6" id="KW-0067">ATP-binding</keyword>
<gene>
    <name evidence="7" type="primary">coaE_16</name>
    <name evidence="7" type="ORF">SDC9_46607</name>
</gene>
<protein>
    <submittedName>
        <fullName evidence="7">Dephospho-CoA kinase</fullName>
        <ecNumber evidence="7">2.7.1.24</ecNumber>
    </submittedName>
</protein>
<evidence type="ECO:0000256" key="4">
    <source>
        <dbReference type="ARBA" id="ARBA00022741"/>
    </source>
</evidence>
<sequence length="170" mass="18669">MMIGITGTPGCGKTTVAELLRKLGHPVLDLKTTVAPFVLEHDEASGSDVVDVDAWADAFPYTEGFVEGTFAHYLPCDKIVILRCRPDVLRERLAPRGYSEEKIRENADAEALDVILIETADAFASEQIYEIDTTHTDSDSVVRSILSFVKGETPASFGSLDWSEYITDVL</sequence>
<evidence type="ECO:0000256" key="6">
    <source>
        <dbReference type="ARBA" id="ARBA00022840"/>
    </source>
</evidence>
<keyword evidence="1" id="KW-0690">Ribosome biogenesis</keyword>
<comment type="caution">
    <text evidence="7">The sequence shown here is derived from an EMBL/GenBank/DDBJ whole genome shotgun (WGS) entry which is preliminary data.</text>
</comment>